<feature type="non-terminal residue" evidence="5">
    <location>
        <position position="1"/>
    </location>
</feature>
<sequence length="392" mass="43345">KKVTKLEAECRRLQAVARKSSLSGHNPYVSSAFVESHSSDSLSESGKQLLALDNEPSCSDAWASALIAELDQFKSGKAVAQKLTATSVEIDLMDDFLEMEKLVALPEIKHDSPLIEPQVNLSIADTGNSTMEAELTASLRRTSELEKTNEKIETEKAEMERLLAETQDRLEGTCKQLEETEKKLTDLQRQLQFDNDLKQVAETALHTAEEQRKLLELQLDSASSQMQEQREKVGQLEGQVEEERALSSELARKCHNLEGELSKSKEEAELRSAAISKGELKIKQEKGLAVAAEKFAECQKTIASLKHQLKSLAAVDDLTREGEKVEFNGESPVLKDQKERKTCLSDTPEGDSPSSFLSRKELYTFPPLSSSSSSSSFQDMKNPSLKVGAIAI</sequence>
<dbReference type="SUPFAM" id="SSF57997">
    <property type="entry name" value="Tropomyosin"/>
    <property type="match status" value="1"/>
</dbReference>
<dbReference type="PANTHER" id="PTHR31580">
    <property type="entry name" value="FILAMENT-LIKE PLANT PROTEIN 4"/>
    <property type="match status" value="1"/>
</dbReference>
<keyword evidence="2 3" id="KW-0175">Coiled coil</keyword>
<dbReference type="EMBL" id="GDJX01024618">
    <property type="protein sequence ID" value="JAT43318.1"/>
    <property type="molecule type" value="Transcribed_RNA"/>
</dbReference>
<dbReference type="InterPro" id="IPR008587">
    <property type="entry name" value="FPP_plant"/>
</dbReference>
<comment type="similarity">
    <text evidence="1">Belongs to the FPP family.</text>
</comment>
<proteinExistence type="inferred from homology"/>
<reference evidence="5" key="1">
    <citation type="submission" date="2015-07" db="EMBL/GenBank/DDBJ databases">
        <title>Transcriptome Assembly of Anthurium amnicola.</title>
        <authorList>
            <person name="Suzuki J."/>
        </authorList>
    </citation>
    <scope>NUCLEOTIDE SEQUENCE</scope>
</reference>
<evidence type="ECO:0000313" key="5">
    <source>
        <dbReference type="EMBL" id="JAT43318.1"/>
    </source>
</evidence>
<accession>A0A1D1XLQ1</accession>
<protein>
    <submittedName>
        <fullName evidence="5">Filament-like plant protein</fullName>
    </submittedName>
</protein>
<evidence type="ECO:0000256" key="4">
    <source>
        <dbReference type="SAM" id="MobiDB-lite"/>
    </source>
</evidence>
<feature type="region of interest" description="Disordered" evidence="4">
    <location>
        <begin position="328"/>
        <end position="392"/>
    </location>
</feature>
<evidence type="ECO:0000256" key="2">
    <source>
        <dbReference type="ARBA" id="ARBA00023054"/>
    </source>
</evidence>
<feature type="coiled-coil region" evidence="3">
    <location>
        <begin position="142"/>
        <end position="267"/>
    </location>
</feature>
<organism evidence="5">
    <name type="scientific">Anthurium amnicola</name>
    <dbReference type="NCBI Taxonomy" id="1678845"/>
    <lineage>
        <taxon>Eukaryota</taxon>
        <taxon>Viridiplantae</taxon>
        <taxon>Streptophyta</taxon>
        <taxon>Embryophyta</taxon>
        <taxon>Tracheophyta</taxon>
        <taxon>Spermatophyta</taxon>
        <taxon>Magnoliopsida</taxon>
        <taxon>Liliopsida</taxon>
        <taxon>Araceae</taxon>
        <taxon>Pothoideae</taxon>
        <taxon>Potheae</taxon>
        <taxon>Anthurium</taxon>
    </lineage>
</organism>
<feature type="compositionally biased region" description="Basic and acidic residues" evidence="4">
    <location>
        <begin position="328"/>
        <end position="343"/>
    </location>
</feature>
<name>A0A1D1XLQ1_9ARAE</name>
<evidence type="ECO:0000256" key="1">
    <source>
        <dbReference type="ARBA" id="ARBA00005921"/>
    </source>
</evidence>
<dbReference type="Pfam" id="PF05911">
    <property type="entry name" value="FPP"/>
    <property type="match status" value="2"/>
</dbReference>
<dbReference type="AlphaFoldDB" id="A0A1D1XLQ1"/>
<evidence type="ECO:0000256" key="3">
    <source>
        <dbReference type="SAM" id="Coils"/>
    </source>
</evidence>
<dbReference type="PANTHER" id="PTHR31580:SF49">
    <property type="entry name" value="FILAMENT-LIKE PLANT PROTEIN 3"/>
    <property type="match status" value="1"/>
</dbReference>
<gene>
    <name evidence="5" type="primary">FPP_1</name>
    <name evidence="5" type="ORF">g.26189</name>
</gene>